<dbReference type="PANTHER" id="PTHR43640">
    <property type="entry name" value="OS07G0260300 PROTEIN"/>
    <property type="match status" value="1"/>
</dbReference>
<evidence type="ECO:0000259" key="2">
    <source>
        <dbReference type="PROSITE" id="PS51352"/>
    </source>
</evidence>
<dbReference type="PANTHER" id="PTHR43640:SF1">
    <property type="entry name" value="THIOREDOXIN-DEPENDENT PEROXIREDOXIN"/>
    <property type="match status" value="1"/>
</dbReference>
<dbReference type="GO" id="GO:0016491">
    <property type="term" value="F:oxidoreductase activity"/>
    <property type="evidence" value="ECO:0007669"/>
    <property type="project" value="InterPro"/>
</dbReference>
<dbReference type="GO" id="GO:0016209">
    <property type="term" value="F:antioxidant activity"/>
    <property type="evidence" value="ECO:0007669"/>
    <property type="project" value="InterPro"/>
</dbReference>
<feature type="signal peptide" evidence="1">
    <location>
        <begin position="1"/>
        <end position="17"/>
    </location>
</feature>
<proteinExistence type="predicted"/>
<dbReference type="PROSITE" id="PS51352">
    <property type="entry name" value="THIOREDOXIN_2"/>
    <property type="match status" value="1"/>
</dbReference>
<keyword evidence="1" id="KW-0732">Signal</keyword>
<dbReference type="OrthoDB" id="9809746at2"/>
<evidence type="ECO:0000256" key="1">
    <source>
        <dbReference type="SAM" id="SignalP"/>
    </source>
</evidence>
<accession>A0A271J336</accession>
<feature type="chain" id="PRO_5012153760" description="Thioredoxin domain-containing protein" evidence="1">
    <location>
        <begin position="18"/>
        <end position="197"/>
    </location>
</feature>
<gene>
    <name evidence="3" type="ORF">BSZ37_13970</name>
</gene>
<dbReference type="EMBL" id="MQWD01000001">
    <property type="protein sequence ID" value="PAP77464.1"/>
    <property type="molecule type" value="Genomic_DNA"/>
</dbReference>
<dbReference type="InterPro" id="IPR013766">
    <property type="entry name" value="Thioredoxin_domain"/>
</dbReference>
<dbReference type="RefSeq" id="WP_095511132.1">
    <property type="nucleotide sequence ID" value="NZ_MQWD01000001.1"/>
</dbReference>
<organism evidence="3 4">
    <name type="scientific">Rubrivirga marina</name>
    <dbReference type="NCBI Taxonomy" id="1196024"/>
    <lineage>
        <taxon>Bacteria</taxon>
        <taxon>Pseudomonadati</taxon>
        <taxon>Rhodothermota</taxon>
        <taxon>Rhodothermia</taxon>
        <taxon>Rhodothermales</taxon>
        <taxon>Rubricoccaceae</taxon>
        <taxon>Rubrivirga</taxon>
    </lineage>
</organism>
<name>A0A271J336_9BACT</name>
<keyword evidence="4" id="KW-1185">Reference proteome</keyword>
<sequence length="197" mass="20553">MLRFLSLVLFVAAGATAQPLGYGDAVPLADQSFTAADGSQTSLTAASGDAGLVVVFWSNACPWTDRYAPRLADLVARYTPAGFGFVLVNANDPVQNERETAAASRETATSAGLAVPYIADPSGQLAAAFGVENAPHAFFFNGSGVLRYDGTIDDSPTSPDRVRVPYLAQAMDQSVAGLAIEVQRTQAFGCTIKRGGE</sequence>
<evidence type="ECO:0000313" key="3">
    <source>
        <dbReference type="EMBL" id="PAP77464.1"/>
    </source>
</evidence>
<dbReference type="AlphaFoldDB" id="A0A271J336"/>
<dbReference type="Gene3D" id="3.40.30.10">
    <property type="entry name" value="Glutaredoxin"/>
    <property type="match status" value="1"/>
</dbReference>
<feature type="domain" description="Thioredoxin" evidence="2">
    <location>
        <begin position="20"/>
        <end position="176"/>
    </location>
</feature>
<dbReference type="Pfam" id="PF00578">
    <property type="entry name" value="AhpC-TSA"/>
    <property type="match status" value="1"/>
</dbReference>
<dbReference type="InterPro" id="IPR000866">
    <property type="entry name" value="AhpC/TSA"/>
</dbReference>
<dbReference type="InterPro" id="IPR036249">
    <property type="entry name" value="Thioredoxin-like_sf"/>
</dbReference>
<dbReference type="SUPFAM" id="SSF52833">
    <property type="entry name" value="Thioredoxin-like"/>
    <property type="match status" value="1"/>
</dbReference>
<protein>
    <recommendedName>
        <fullName evidence="2">Thioredoxin domain-containing protein</fullName>
    </recommendedName>
</protein>
<comment type="caution">
    <text evidence="3">The sequence shown here is derived from an EMBL/GenBank/DDBJ whole genome shotgun (WGS) entry which is preliminary data.</text>
</comment>
<evidence type="ECO:0000313" key="4">
    <source>
        <dbReference type="Proteomes" id="UP000216339"/>
    </source>
</evidence>
<reference evidence="3 4" key="1">
    <citation type="submission" date="2016-11" db="EMBL/GenBank/DDBJ databases">
        <title>Study of marine rhodopsin-containing bacteria.</title>
        <authorList>
            <person name="Yoshizawa S."/>
            <person name="Kumagai Y."/>
            <person name="Kogure K."/>
        </authorList>
    </citation>
    <scope>NUCLEOTIDE SEQUENCE [LARGE SCALE GENOMIC DNA]</scope>
    <source>
        <strain evidence="3 4">SAORIC-28</strain>
    </source>
</reference>
<dbReference type="Proteomes" id="UP000216339">
    <property type="component" value="Unassembled WGS sequence"/>
</dbReference>
<dbReference type="InterPro" id="IPR047262">
    <property type="entry name" value="PRX-like1"/>
</dbReference>